<name>A0A1N6FCR0_9FLAO</name>
<protein>
    <submittedName>
        <fullName evidence="1">Uncharacterized protein</fullName>
    </submittedName>
</protein>
<dbReference type="AlphaFoldDB" id="A0A1N6FCR0"/>
<dbReference type="RefSeq" id="WP_074229380.1">
    <property type="nucleotide sequence ID" value="NZ_FSRQ01000001.1"/>
</dbReference>
<reference evidence="2" key="1">
    <citation type="submission" date="2016-12" db="EMBL/GenBank/DDBJ databases">
        <authorList>
            <person name="Varghese N."/>
            <person name="Submissions S."/>
        </authorList>
    </citation>
    <scope>NUCLEOTIDE SEQUENCE [LARGE SCALE GENOMIC DNA]</scope>
    <source>
        <strain evidence="2">DSM 16779</strain>
    </source>
</reference>
<sequence length="248" mass="29137">MGEKNKFTQREELKTYFETGKYPTQTQFGRFIDNYVHLNEFNFGLDVKASGNNKKKFYHFYIAEDIEKSGRGHINIEDLEEKEPKQIDKYVHVLSRNVVYKCLNVKLLTELDIDKYQPKIIIKRYKQQKTLKSGYEKSAGFYQELPLDAESWGRQSEYPVTSNEMVIDLNPINYFKPNVDYKEFSPSGTFTRPGSFKYSTHHRKPYSLIQMLLEIDVNGTKLRSQPVNIKIILGSRDEDDLINYIINS</sequence>
<dbReference type="STRING" id="59733.SAMN05421769_1197"/>
<proteinExistence type="predicted"/>
<dbReference type="Proteomes" id="UP000184782">
    <property type="component" value="Unassembled WGS sequence"/>
</dbReference>
<gene>
    <name evidence="1" type="ORF">SAMN05421769_1197</name>
</gene>
<dbReference type="EMBL" id="FSRQ01000001">
    <property type="protein sequence ID" value="SIN93045.1"/>
    <property type="molecule type" value="Genomic_DNA"/>
</dbReference>
<evidence type="ECO:0000313" key="1">
    <source>
        <dbReference type="EMBL" id="SIN93045.1"/>
    </source>
</evidence>
<keyword evidence="2" id="KW-1185">Reference proteome</keyword>
<organism evidence="1 2">
    <name type="scientific">Chryseobacterium scophthalmum</name>
    <dbReference type="NCBI Taxonomy" id="59733"/>
    <lineage>
        <taxon>Bacteria</taxon>
        <taxon>Pseudomonadati</taxon>
        <taxon>Bacteroidota</taxon>
        <taxon>Flavobacteriia</taxon>
        <taxon>Flavobacteriales</taxon>
        <taxon>Weeksellaceae</taxon>
        <taxon>Chryseobacterium group</taxon>
        <taxon>Chryseobacterium</taxon>
    </lineage>
</organism>
<evidence type="ECO:0000313" key="2">
    <source>
        <dbReference type="Proteomes" id="UP000184782"/>
    </source>
</evidence>
<accession>A0A1N6FCR0</accession>
<dbReference type="OrthoDB" id="9793307at2"/>